<organism evidence="1">
    <name type="scientific">marine sediment metagenome</name>
    <dbReference type="NCBI Taxonomy" id="412755"/>
    <lineage>
        <taxon>unclassified sequences</taxon>
        <taxon>metagenomes</taxon>
        <taxon>ecological metagenomes</taxon>
    </lineage>
</organism>
<reference evidence="1" key="1">
    <citation type="journal article" date="2015" name="Nature">
        <title>Complex archaea that bridge the gap between prokaryotes and eukaryotes.</title>
        <authorList>
            <person name="Spang A."/>
            <person name="Saw J.H."/>
            <person name="Jorgensen S.L."/>
            <person name="Zaremba-Niedzwiedzka K."/>
            <person name="Martijn J."/>
            <person name="Lind A.E."/>
            <person name="van Eijk R."/>
            <person name="Schleper C."/>
            <person name="Guy L."/>
            <person name="Ettema T.J."/>
        </authorList>
    </citation>
    <scope>NUCLEOTIDE SEQUENCE</scope>
</reference>
<sequence length="52" mass="5966">MEVKLVIDGEEIVLEPNGDSKRYNKFKEPPTNGEERSLMVTVYVAKDRKPKS</sequence>
<dbReference type="AlphaFoldDB" id="A0A0F8ZTL1"/>
<evidence type="ECO:0000313" key="1">
    <source>
        <dbReference type="EMBL" id="KKK63281.1"/>
    </source>
</evidence>
<name>A0A0F8ZTL1_9ZZZZ</name>
<gene>
    <name evidence="1" type="ORF">LCGC14_2995880</name>
</gene>
<proteinExistence type="predicted"/>
<accession>A0A0F8ZTL1</accession>
<dbReference type="EMBL" id="LAZR01061589">
    <property type="protein sequence ID" value="KKK63281.1"/>
    <property type="molecule type" value="Genomic_DNA"/>
</dbReference>
<comment type="caution">
    <text evidence="1">The sequence shown here is derived from an EMBL/GenBank/DDBJ whole genome shotgun (WGS) entry which is preliminary data.</text>
</comment>
<protein>
    <submittedName>
        <fullName evidence="1">Uncharacterized protein</fullName>
    </submittedName>
</protein>